<name>A0A846W9Q7_9NOCA</name>
<dbReference type="EMBL" id="JAAXOM010000006">
    <property type="protein sequence ID" value="NKX90159.1"/>
    <property type="molecule type" value="Genomic_DNA"/>
</dbReference>
<accession>A0A846W9Q7</accession>
<dbReference type="SUPFAM" id="SSF52540">
    <property type="entry name" value="P-loop containing nucleoside triphosphate hydrolases"/>
    <property type="match status" value="1"/>
</dbReference>
<evidence type="ECO:0000313" key="3">
    <source>
        <dbReference type="Proteomes" id="UP000572007"/>
    </source>
</evidence>
<dbReference type="Gene3D" id="3.40.50.300">
    <property type="entry name" value="P-loop containing nucleotide triphosphate hydrolases"/>
    <property type="match status" value="1"/>
</dbReference>
<evidence type="ECO:0000259" key="1">
    <source>
        <dbReference type="Pfam" id="PF05729"/>
    </source>
</evidence>
<keyword evidence="3" id="KW-1185">Reference proteome</keyword>
<dbReference type="InterPro" id="IPR007111">
    <property type="entry name" value="NACHT_NTPase"/>
</dbReference>
<dbReference type="Pfam" id="PF05729">
    <property type="entry name" value="NACHT"/>
    <property type="match status" value="1"/>
</dbReference>
<sequence length="1731" mass="186800">MNLQATHHGYAYQDIITGTAFVDLMLGTATSIKVDLKDFDGDRFDDLTVSYAAGHRLRLQIKHTTIERELTRATFSSDKRDLRLDLLLRSLLNDLDENTNSTYRVVVRDGKPDRDLAQVLLPVDAADDPGDPLPGVTTRRYRFGPEKLRDTKPWANLLKDFPDDELRAACARLIIDTAAPAASLSFTNPGPAEVALLRRATEELGAGRPPNTTRAAEDVALALAHAATAARAINGDVTRGILAPSLRLTTDFGAVREGHPVETALAIPRTGAASALQAAIASTVLSGGRVVLTGEPGSGKSWLCEQVADAYRSQGWLVVRHHCWLGETDTDRDERVLAEVVIGSLLNQLEAIVPDVIAELRPRFSATPEALETATGTCRATHPDKQILLVIDGIDHVDRVLGRRVGGPLAPDPSRILIDRLAAISLPYGACMLIASQPGDHLKNADPTSGTHTLMPRMSTDELRSLAHRHGVLHNPMTGAEADPDDARTIIDLIETRSNGNALYATYLCRHSTGASPLDGTDDAPATVTNIIARLDQVPDTATDLDEYYRHLLNTLTADQEFAIGALALCEFALTENELGQVLPLVEPYLGPALSRLAPVLNSLPGVGGLKVHHESFSRFIRRDKPEAWVASIRRSAANWLASRGFFADTRAFRNLPRLLADLDDYCELKALIDLDFVACAIAALHPPEAIKQVISVVTRQAQIRSDWAMLMTCLEARRAVAVYEHDSIPDTLVQYAEVVVGILGAEAVAERLIYEGRITFAARWGLSLCEAVDRAGSAPPWDAYIAAREREAETENTVYGSDSDRRMNLAIQLGHLRLRPIDEAPIDIAVLAEHLDGQEETAPLHDLIQVLVAGLSAEDIVNAARAMTNPINIAAVWLTLADLASKGEAGLPQAEHLAREAWKCVPGGDLSAYLNYGIAPAEIAAGLGSTDVNSDLQAATESLLDERNTDWSGFVERWLALLRLAHALDRTAPINLIAALTGEGFFRAWLRFAVATVSLREEVAESITTPEAASATVRVAIEQLAAEASPFTGTPRAVDLYSIHSHIHDVIERALLVVQPDDLDTVLDHLTAIGERTTTSLAGMAEDGPLTTNDLLEILSRVSNVIGVEPIHRLLPIIRAGRDDTHTMYSLTADFELATARICLDAGAIAEANGCWKRAAHLLGAYGGHKDITITEFVNAVEDLATVDIGAARAALARLQDPAYLVSQHTDGRETHHVPGSWWELAAKVDPVAAATNAAGLLLRDYGFEDYLANLTQVELLTTQIAVADPAVLAALRLTVGISWRSTEIDVEILTNLQSELGINHQTNIALATFASNVAASYDNQTLMYANNMPESTATPELVAAVQQLGGPYFYARESRPEKKNNGYHTQPFGRPDTVEQLIKSTQRLELPSGPRGAVIAARHYDDKNYSSDSDDLDALVNAIGWRILEAATAHGPDAGIEILDAVASELHYMADQEIFAMLADGIARQCDSTVANLKQVASYCYTLAYTRIRGGGGWYGFAGRERVDLWTKAHTFDADTAERTLAAAIANSIQTTDRGPYGIVQSVIAAFAAQPASGGGTAIEAWNTAFAGLERRIPGAAARNHPPYEPLPSSANPGDLNIGLATLAVANIARPKHEEIRLTLLATAFLIACRPALAQAALIPILQTDFDAGRTTWLLETVRDHLPLGKLTDTLAARLTEMARSDRLAIRALAGEILESHCNPVPSPPATRPDPALRLGIANALNELP</sequence>
<evidence type="ECO:0000313" key="2">
    <source>
        <dbReference type="EMBL" id="NKX90159.1"/>
    </source>
</evidence>
<comment type="caution">
    <text evidence="2">The sequence shown here is derived from an EMBL/GenBank/DDBJ whole genome shotgun (WGS) entry which is preliminary data.</text>
</comment>
<feature type="domain" description="NACHT" evidence="1">
    <location>
        <begin position="290"/>
        <end position="469"/>
    </location>
</feature>
<dbReference type="PANTHER" id="PTHR10039:SF5">
    <property type="entry name" value="NACHT DOMAIN-CONTAINING PROTEIN"/>
    <property type="match status" value="1"/>
</dbReference>
<dbReference type="PANTHER" id="PTHR10039">
    <property type="entry name" value="AMELOGENIN"/>
    <property type="match status" value="1"/>
</dbReference>
<protein>
    <submittedName>
        <fullName evidence="2">NACHT domain-containing protein</fullName>
    </submittedName>
</protein>
<organism evidence="2 3">
    <name type="scientific">Nocardia coubleae</name>
    <dbReference type="NCBI Taxonomy" id="356147"/>
    <lineage>
        <taxon>Bacteria</taxon>
        <taxon>Bacillati</taxon>
        <taxon>Actinomycetota</taxon>
        <taxon>Actinomycetes</taxon>
        <taxon>Mycobacteriales</taxon>
        <taxon>Nocardiaceae</taxon>
        <taxon>Nocardia</taxon>
    </lineage>
</organism>
<dbReference type="Proteomes" id="UP000572007">
    <property type="component" value="Unassembled WGS sequence"/>
</dbReference>
<dbReference type="RefSeq" id="WP_084457413.1">
    <property type="nucleotide sequence ID" value="NZ_JAAXOM010000006.1"/>
</dbReference>
<proteinExistence type="predicted"/>
<gene>
    <name evidence="2" type="ORF">HGA10_22995</name>
</gene>
<dbReference type="InterPro" id="IPR027417">
    <property type="entry name" value="P-loop_NTPase"/>
</dbReference>
<reference evidence="2 3" key="1">
    <citation type="submission" date="2020-04" db="EMBL/GenBank/DDBJ databases">
        <title>MicrobeNet Type strains.</title>
        <authorList>
            <person name="Nicholson A.C."/>
        </authorList>
    </citation>
    <scope>NUCLEOTIDE SEQUENCE [LARGE SCALE GENOMIC DNA]</scope>
    <source>
        <strain evidence="2 3">DSM 44960</strain>
    </source>
</reference>